<keyword evidence="1" id="KW-0472">Membrane</keyword>
<proteinExistence type="predicted"/>
<evidence type="ECO:0000313" key="2">
    <source>
        <dbReference type="EMBL" id="GAI41493.1"/>
    </source>
</evidence>
<reference evidence="2" key="1">
    <citation type="journal article" date="2014" name="Front. Microbiol.">
        <title>High frequency of phylogenetically diverse reductive dehalogenase-homologous genes in deep subseafloor sedimentary metagenomes.</title>
        <authorList>
            <person name="Kawai M."/>
            <person name="Futagami T."/>
            <person name="Toyoda A."/>
            <person name="Takaki Y."/>
            <person name="Nishi S."/>
            <person name="Hori S."/>
            <person name="Arai W."/>
            <person name="Tsubouchi T."/>
            <person name="Morono Y."/>
            <person name="Uchiyama I."/>
            <person name="Ito T."/>
            <person name="Fujiyama A."/>
            <person name="Inagaki F."/>
            <person name="Takami H."/>
        </authorList>
    </citation>
    <scope>NUCLEOTIDE SEQUENCE</scope>
    <source>
        <strain evidence="2">Expedition CK06-06</strain>
    </source>
</reference>
<dbReference type="EMBL" id="BARV01026486">
    <property type="protein sequence ID" value="GAI41493.1"/>
    <property type="molecule type" value="Genomic_DNA"/>
</dbReference>
<name>X1ND18_9ZZZZ</name>
<protein>
    <submittedName>
        <fullName evidence="2">Uncharacterized protein</fullName>
    </submittedName>
</protein>
<comment type="caution">
    <text evidence="2">The sequence shown here is derived from an EMBL/GenBank/DDBJ whole genome shotgun (WGS) entry which is preliminary data.</text>
</comment>
<sequence length="176" mass="19399">MQRLTRMKRFAQEKVYGAPVNFTEAREVSPTDQIGPGGYAGVHVYQQYEMTIDPAAYEAFVNGDMQYLVDEIHRAVPDGPTIVYMKFSWNVVSGTTIRDLAVSFVMTANQQFTAQQVMDGAKTVAWFSDFFNQAAMGPVNAWILTVAPPGVPGIPWEWVAVVVAALVVVSVIAYKA</sequence>
<feature type="transmembrane region" description="Helical" evidence="1">
    <location>
        <begin position="124"/>
        <end position="144"/>
    </location>
</feature>
<accession>X1ND18</accession>
<keyword evidence="1" id="KW-0812">Transmembrane</keyword>
<organism evidence="2">
    <name type="scientific">marine sediment metagenome</name>
    <dbReference type="NCBI Taxonomy" id="412755"/>
    <lineage>
        <taxon>unclassified sequences</taxon>
        <taxon>metagenomes</taxon>
        <taxon>ecological metagenomes</taxon>
    </lineage>
</organism>
<dbReference type="AlphaFoldDB" id="X1ND18"/>
<evidence type="ECO:0000256" key="1">
    <source>
        <dbReference type="SAM" id="Phobius"/>
    </source>
</evidence>
<gene>
    <name evidence="2" type="ORF">S06H3_42788</name>
</gene>
<keyword evidence="1" id="KW-1133">Transmembrane helix</keyword>
<feature type="transmembrane region" description="Helical" evidence="1">
    <location>
        <begin position="156"/>
        <end position="174"/>
    </location>
</feature>